<comment type="catalytic activity">
    <reaction evidence="14">
        <text>L-seryl-[protein] + ATP = O-phospho-L-seryl-[protein] + ADP + H(+)</text>
        <dbReference type="Rhea" id="RHEA:17989"/>
        <dbReference type="Rhea" id="RHEA-COMP:9863"/>
        <dbReference type="Rhea" id="RHEA-COMP:11604"/>
        <dbReference type="ChEBI" id="CHEBI:15378"/>
        <dbReference type="ChEBI" id="CHEBI:29999"/>
        <dbReference type="ChEBI" id="CHEBI:30616"/>
        <dbReference type="ChEBI" id="CHEBI:83421"/>
        <dbReference type="ChEBI" id="CHEBI:456216"/>
        <dbReference type="EC" id="2.7.11.1"/>
    </reaction>
</comment>
<evidence type="ECO:0000256" key="3">
    <source>
        <dbReference type="ARBA" id="ARBA00022527"/>
    </source>
</evidence>
<dbReference type="PROSITE" id="PS00018">
    <property type="entry name" value="EF_HAND_1"/>
    <property type="match status" value="4"/>
</dbReference>
<dbReference type="FunFam" id="1.10.238.10:FF:000086">
    <property type="entry name" value="calcium-dependent protein kinase SK5"/>
    <property type="match status" value="1"/>
</dbReference>
<evidence type="ECO:0000256" key="12">
    <source>
        <dbReference type="ARBA" id="ARBA00024334"/>
    </source>
</evidence>
<dbReference type="EMBL" id="JARAOO010000013">
    <property type="protein sequence ID" value="KAJ7945185.1"/>
    <property type="molecule type" value="Genomic_DNA"/>
</dbReference>
<dbReference type="Gene3D" id="3.30.200.20">
    <property type="entry name" value="Phosphorylase Kinase, domain 1"/>
    <property type="match status" value="1"/>
</dbReference>
<dbReference type="FunFam" id="1.10.238.10:FF:000291">
    <property type="entry name" value="Calcium-dependent protein kinase SK5"/>
    <property type="match status" value="1"/>
</dbReference>
<comment type="similarity">
    <text evidence="12">Belongs to the protein kinase superfamily. Ser/Thr protein kinase family. CDPK subfamily.</text>
</comment>
<dbReference type="KEGG" id="qsa:O6P43_030287"/>
<keyword evidence="8 16" id="KW-0547">Nucleotide-binding</keyword>
<comment type="catalytic activity">
    <reaction evidence="13">
        <text>L-threonyl-[protein] + ATP = O-phospho-L-threonyl-[protein] + ADP + H(+)</text>
        <dbReference type="Rhea" id="RHEA:46608"/>
        <dbReference type="Rhea" id="RHEA-COMP:11060"/>
        <dbReference type="Rhea" id="RHEA-COMP:11605"/>
        <dbReference type="ChEBI" id="CHEBI:15378"/>
        <dbReference type="ChEBI" id="CHEBI:30013"/>
        <dbReference type="ChEBI" id="CHEBI:30616"/>
        <dbReference type="ChEBI" id="CHEBI:61977"/>
        <dbReference type="ChEBI" id="CHEBI:456216"/>
        <dbReference type="EC" id="2.7.11.1"/>
    </reaction>
</comment>
<feature type="domain" description="EF-hand" evidence="18">
    <location>
        <begin position="365"/>
        <end position="400"/>
    </location>
</feature>
<evidence type="ECO:0000256" key="14">
    <source>
        <dbReference type="ARBA" id="ARBA00048679"/>
    </source>
</evidence>
<keyword evidence="4" id="KW-0597">Phosphoprotein</keyword>
<evidence type="ECO:0000259" key="18">
    <source>
        <dbReference type="PROSITE" id="PS50222"/>
    </source>
</evidence>
<keyword evidence="11 16" id="KW-0067">ATP-binding</keyword>
<dbReference type="Pfam" id="PF13499">
    <property type="entry name" value="EF-hand_7"/>
    <property type="match status" value="2"/>
</dbReference>
<dbReference type="EC" id="2.7.11.1" evidence="2"/>
<proteinExistence type="inferred from homology"/>
<comment type="caution">
    <text evidence="19">The sequence shown here is derived from an EMBL/GenBank/DDBJ whole genome shotgun (WGS) entry which is preliminary data.</text>
</comment>
<evidence type="ECO:0000256" key="8">
    <source>
        <dbReference type="ARBA" id="ARBA00022741"/>
    </source>
</evidence>
<keyword evidence="9 19" id="KW-0418">Kinase</keyword>
<evidence type="ECO:0000256" key="10">
    <source>
        <dbReference type="ARBA" id="ARBA00022837"/>
    </source>
</evidence>
<comment type="function">
    <text evidence="15">May play a role in signal transduction pathways that involve calcium as a second messenger.</text>
</comment>
<evidence type="ECO:0000313" key="19">
    <source>
        <dbReference type="EMBL" id="KAJ7945185.1"/>
    </source>
</evidence>
<feature type="domain" description="EF-hand" evidence="18">
    <location>
        <begin position="329"/>
        <end position="364"/>
    </location>
</feature>
<dbReference type="Gene3D" id="1.10.238.10">
    <property type="entry name" value="EF-hand"/>
    <property type="match status" value="2"/>
</dbReference>
<keyword evidence="3" id="KW-0723">Serine/threonine-protein kinase</keyword>
<dbReference type="InterPro" id="IPR002048">
    <property type="entry name" value="EF_hand_dom"/>
</dbReference>
<keyword evidence="6" id="KW-0479">Metal-binding</keyword>
<keyword evidence="20" id="KW-1185">Reference proteome</keyword>
<dbReference type="PROSITE" id="PS00108">
    <property type="entry name" value="PROTEIN_KINASE_ST"/>
    <property type="match status" value="1"/>
</dbReference>
<evidence type="ECO:0000256" key="4">
    <source>
        <dbReference type="ARBA" id="ARBA00022553"/>
    </source>
</evidence>
<dbReference type="SUPFAM" id="SSF56112">
    <property type="entry name" value="Protein kinase-like (PK-like)"/>
    <property type="match status" value="1"/>
</dbReference>
<dbReference type="PROSITE" id="PS00107">
    <property type="entry name" value="PROTEIN_KINASE_ATP"/>
    <property type="match status" value="1"/>
</dbReference>
<dbReference type="SMART" id="SM00220">
    <property type="entry name" value="S_TKc"/>
    <property type="match status" value="1"/>
</dbReference>
<dbReference type="AlphaFoldDB" id="A0AAD7KSV6"/>
<evidence type="ECO:0000256" key="11">
    <source>
        <dbReference type="ARBA" id="ARBA00022840"/>
    </source>
</evidence>
<evidence type="ECO:0000313" key="20">
    <source>
        <dbReference type="Proteomes" id="UP001163823"/>
    </source>
</evidence>
<evidence type="ECO:0000256" key="2">
    <source>
        <dbReference type="ARBA" id="ARBA00012513"/>
    </source>
</evidence>
<dbReference type="InterPro" id="IPR011992">
    <property type="entry name" value="EF-hand-dom_pair"/>
</dbReference>
<evidence type="ECO:0000256" key="1">
    <source>
        <dbReference type="ARBA" id="ARBA00005354"/>
    </source>
</evidence>
<dbReference type="InterPro" id="IPR018247">
    <property type="entry name" value="EF_Hand_1_Ca_BS"/>
</dbReference>
<dbReference type="SMART" id="SM00054">
    <property type="entry name" value="EFh"/>
    <property type="match status" value="4"/>
</dbReference>
<dbReference type="FunFam" id="3.30.200.20:FF:000004">
    <property type="entry name" value="Calcium-dependent protein kinase 1"/>
    <property type="match status" value="1"/>
</dbReference>
<evidence type="ECO:0000256" key="6">
    <source>
        <dbReference type="ARBA" id="ARBA00022723"/>
    </source>
</evidence>
<keyword evidence="5" id="KW-0808">Transferase</keyword>
<dbReference type="InterPro" id="IPR017441">
    <property type="entry name" value="Protein_kinase_ATP_BS"/>
</dbReference>
<dbReference type="InterPro" id="IPR050205">
    <property type="entry name" value="CDPK_Ser/Thr_kinases"/>
</dbReference>
<reference evidence="19" key="1">
    <citation type="journal article" date="2023" name="Science">
        <title>Elucidation of the pathway for biosynthesis of saponin adjuvants from the soapbark tree.</title>
        <authorList>
            <person name="Reed J."/>
            <person name="Orme A."/>
            <person name="El-Demerdash A."/>
            <person name="Owen C."/>
            <person name="Martin L.B.B."/>
            <person name="Misra R.C."/>
            <person name="Kikuchi S."/>
            <person name="Rejzek M."/>
            <person name="Martin A.C."/>
            <person name="Harkess A."/>
            <person name="Leebens-Mack J."/>
            <person name="Louveau T."/>
            <person name="Stephenson M.J."/>
            <person name="Osbourn A."/>
        </authorList>
    </citation>
    <scope>NUCLEOTIDE SEQUENCE</scope>
    <source>
        <strain evidence="19">S10</strain>
    </source>
</reference>
<dbReference type="GO" id="GO:0005524">
    <property type="term" value="F:ATP binding"/>
    <property type="evidence" value="ECO:0007669"/>
    <property type="project" value="UniProtKB-UniRule"/>
</dbReference>
<feature type="domain" description="EF-hand" evidence="18">
    <location>
        <begin position="439"/>
        <end position="470"/>
    </location>
</feature>
<evidence type="ECO:0000256" key="5">
    <source>
        <dbReference type="ARBA" id="ARBA00022679"/>
    </source>
</evidence>
<dbReference type="CDD" id="cd00051">
    <property type="entry name" value="EFh"/>
    <property type="match status" value="2"/>
</dbReference>
<dbReference type="Gene3D" id="1.10.510.10">
    <property type="entry name" value="Transferase(Phosphotransferase) domain 1"/>
    <property type="match status" value="1"/>
</dbReference>
<comment type="similarity">
    <text evidence="1">Belongs to the protein kinase superfamily. CAMK Ser/Thr protein kinase family. CaMK subfamily.</text>
</comment>
<dbReference type="FunFam" id="1.10.510.10:FF:001864">
    <property type="entry name" value="Calcium-dependent protein kinase SK5"/>
    <property type="match status" value="1"/>
</dbReference>
<evidence type="ECO:0000256" key="13">
    <source>
        <dbReference type="ARBA" id="ARBA00047899"/>
    </source>
</evidence>
<evidence type="ECO:0000256" key="9">
    <source>
        <dbReference type="ARBA" id="ARBA00022777"/>
    </source>
</evidence>
<gene>
    <name evidence="19" type="ORF">O6P43_030287</name>
</gene>
<dbReference type="Pfam" id="PF00069">
    <property type="entry name" value="Pkinase"/>
    <property type="match status" value="1"/>
</dbReference>
<organism evidence="19 20">
    <name type="scientific">Quillaja saponaria</name>
    <name type="common">Soap bark tree</name>
    <dbReference type="NCBI Taxonomy" id="32244"/>
    <lineage>
        <taxon>Eukaryota</taxon>
        <taxon>Viridiplantae</taxon>
        <taxon>Streptophyta</taxon>
        <taxon>Embryophyta</taxon>
        <taxon>Tracheophyta</taxon>
        <taxon>Spermatophyta</taxon>
        <taxon>Magnoliopsida</taxon>
        <taxon>eudicotyledons</taxon>
        <taxon>Gunneridae</taxon>
        <taxon>Pentapetalae</taxon>
        <taxon>rosids</taxon>
        <taxon>fabids</taxon>
        <taxon>Fabales</taxon>
        <taxon>Quillajaceae</taxon>
        <taxon>Quillaja</taxon>
    </lineage>
</organism>
<accession>A0AAD7KSV6</accession>
<dbReference type="CDD" id="cd05117">
    <property type="entry name" value="STKc_CAMK"/>
    <property type="match status" value="1"/>
</dbReference>
<dbReference type="GO" id="GO:0005509">
    <property type="term" value="F:calcium ion binding"/>
    <property type="evidence" value="ECO:0007669"/>
    <property type="project" value="InterPro"/>
</dbReference>
<dbReference type="InterPro" id="IPR000719">
    <property type="entry name" value="Prot_kinase_dom"/>
</dbReference>
<name>A0AAD7KSV6_QUISA</name>
<dbReference type="FunFam" id="1.10.510.10:FF:001294">
    <property type="entry name" value="CDPK-related kinase 3"/>
    <property type="match status" value="1"/>
</dbReference>
<feature type="binding site" evidence="16">
    <location>
        <position position="67"/>
    </location>
    <ligand>
        <name>ATP</name>
        <dbReference type="ChEBI" id="CHEBI:30616"/>
    </ligand>
</feature>
<dbReference type="Proteomes" id="UP001163823">
    <property type="component" value="Chromosome 13"/>
</dbReference>
<keyword evidence="7" id="KW-0677">Repeat</keyword>
<evidence type="ECO:0000259" key="17">
    <source>
        <dbReference type="PROSITE" id="PS50011"/>
    </source>
</evidence>
<dbReference type="InterPro" id="IPR008271">
    <property type="entry name" value="Ser/Thr_kinase_AS"/>
</dbReference>
<evidence type="ECO:0000256" key="15">
    <source>
        <dbReference type="ARBA" id="ARBA00058232"/>
    </source>
</evidence>
<dbReference type="PROSITE" id="PS50222">
    <property type="entry name" value="EF_HAND_2"/>
    <property type="match status" value="4"/>
</dbReference>
<dbReference type="PANTHER" id="PTHR24349">
    <property type="entry name" value="SERINE/THREONINE-PROTEIN KINASE"/>
    <property type="match status" value="1"/>
</dbReference>
<dbReference type="SUPFAM" id="SSF47473">
    <property type="entry name" value="EF-hand"/>
    <property type="match status" value="1"/>
</dbReference>
<dbReference type="PROSITE" id="PS50011">
    <property type="entry name" value="PROTEIN_KINASE_DOM"/>
    <property type="match status" value="1"/>
</dbReference>
<feature type="domain" description="EF-hand" evidence="18">
    <location>
        <begin position="401"/>
        <end position="436"/>
    </location>
</feature>
<keyword evidence="10" id="KW-0106">Calcium</keyword>
<protein>
    <recommendedName>
        <fullName evidence="2">non-specific serine/threonine protein kinase</fullName>
        <ecNumber evidence="2">2.7.11.1</ecNumber>
    </recommendedName>
</protein>
<evidence type="ECO:0000256" key="7">
    <source>
        <dbReference type="ARBA" id="ARBA00022737"/>
    </source>
</evidence>
<evidence type="ECO:0000256" key="16">
    <source>
        <dbReference type="PROSITE-ProRule" id="PRU10141"/>
    </source>
</evidence>
<dbReference type="GO" id="GO:0004674">
    <property type="term" value="F:protein serine/threonine kinase activity"/>
    <property type="evidence" value="ECO:0007669"/>
    <property type="project" value="UniProtKB-KW"/>
</dbReference>
<dbReference type="InterPro" id="IPR011009">
    <property type="entry name" value="Kinase-like_dom_sf"/>
</dbReference>
<feature type="domain" description="Protein kinase" evidence="17">
    <location>
        <begin position="28"/>
        <end position="286"/>
    </location>
</feature>
<sequence length="502" mass="56784">MKNSSSATIPPKPRWILPYRTENLTDLYTLGRKLGQGQFGTTFLCTEKSTGHRYACKSIPKRKLICKEDYDDVWREIQIMHHLSEHPHVVRIRGTYEDSFTVHLVMELCEGGELFDRIVQKGHYSEREAAKLIKTIVGVVEACHSLGVMHRDLKPENFLFDSVEEDATLKATDFGLSVFYKPGESFSDVVGSPYYVAPEVLRKHYGLEADVWSAGVILYILLSGVPPFWAETEMGIFRQILLGKLDFQSEPWPCISESAKDLIRKMLDQNPKKRLTAHEVLCHPWIVDDRIAPDRPLDSAVLSRLKQFSAMNKLKKMALRVIAERLSEEEIGGLKELFRMIDADNSGTITFDELKDGLKRVGSELMESEIKDLMDAADIDNSGTIDYGEFLAATVHLNKLEREENLLSAFSFFDKDGSGYITIDEIQHACKEFGLNDFHLDEMIKEIDQDNDGQIDYGEFAAMMRKGNGGIGRRTMRSTINWSDALGLGNNGPNEVIDGQLT</sequence>